<dbReference type="Proteomes" id="UP001610818">
    <property type="component" value="Unassembled WGS sequence"/>
</dbReference>
<dbReference type="InterPro" id="IPR039538">
    <property type="entry name" value="BetI_C"/>
</dbReference>
<gene>
    <name evidence="8" type="ORF">ACH4F9_20035</name>
</gene>
<dbReference type="SUPFAM" id="SSF48498">
    <property type="entry name" value="Tetracyclin repressor-like, C-terminal domain"/>
    <property type="match status" value="1"/>
</dbReference>
<name>A0ABW7QSI2_9ACTN</name>
<keyword evidence="4" id="KW-0804">Transcription</keyword>
<dbReference type="PANTHER" id="PTHR30055">
    <property type="entry name" value="HTH-TYPE TRANSCRIPTIONAL REGULATOR RUTR"/>
    <property type="match status" value="1"/>
</dbReference>
<dbReference type="InterPro" id="IPR023772">
    <property type="entry name" value="DNA-bd_HTH_TetR-type_CS"/>
</dbReference>
<feature type="compositionally biased region" description="Low complexity" evidence="6">
    <location>
        <begin position="223"/>
        <end position="232"/>
    </location>
</feature>
<dbReference type="Pfam" id="PF13977">
    <property type="entry name" value="TetR_C_6"/>
    <property type="match status" value="1"/>
</dbReference>
<feature type="domain" description="HTH tetR-type" evidence="7">
    <location>
        <begin position="8"/>
        <end position="68"/>
    </location>
</feature>
<keyword evidence="1" id="KW-0678">Repressor</keyword>
<feature type="region of interest" description="Disordered" evidence="6">
    <location>
        <begin position="190"/>
        <end position="239"/>
    </location>
</feature>
<evidence type="ECO:0000256" key="1">
    <source>
        <dbReference type="ARBA" id="ARBA00022491"/>
    </source>
</evidence>
<sequence>MPKVIDPELRRRELAEAVWRVIRRDGLEHASVRNVAREAGLSMGSLRHYFASQSELMAFALRMVVDRIEQRIAALPPDDDALRYAASVLAELLPLDDQRRAENDVWLAFTARAMTDPELRALRDEGYDVLRAGCRGLVAGLVGPGRCVDRETARLHALVDGLAVHAAMRPDMETPEAMHAIIVGHLAELRTPQPGRPTTEPWREPVSSAGKSAHGGNEDVADGVEAADVAADPGQRPTQ</sequence>
<keyword evidence="2" id="KW-0805">Transcription regulation</keyword>
<dbReference type="InterPro" id="IPR009057">
    <property type="entry name" value="Homeodomain-like_sf"/>
</dbReference>
<evidence type="ECO:0000256" key="5">
    <source>
        <dbReference type="PROSITE-ProRule" id="PRU00335"/>
    </source>
</evidence>
<evidence type="ECO:0000256" key="3">
    <source>
        <dbReference type="ARBA" id="ARBA00023125"/>
    </source>
</evidence>
<evidence type="ECO:0000256" key="2">
    <source>
        <dbReference type="ARBA" id="ARBA00023015"/>
    </source>
</evidence>
<protein>
    <submittedName>
        <fullName evidence="8">TetR/AcrR family transcriptional regulator</fullName>
    </submittedName>
</protein>
<dbReference type="InterPro" id="IPR036271">
    <property type="entry name" value="Tet_transcr_reg_TetR-rel_C_sf"/>
</dbReference>
<dbReference type="EMBL" id="JBIRGQ010000003">
    <property type="protein sequence ID" value="MFH8547295.1"/>
    <property type="molecule type" value="Genomic_DNA"/>
</dbReference>
<dbReference type="Pfam" id="PF00440">
    <property type="entry name" value="TetR_N"/>
    <property type="match status" value="1"/>
</dbReference>
<evidence type="ECO:0000313" key="9">
    <source>
        <dbReference type="Proteomes" id="UP001610818"/>
    </source>
</evidence>
<evidence type="ECO:0000256" key="6">
    <source>
        <dbReference type="SAM" id="MobiDB-lite"/>
    </source>
</evidence>
<feature type="DNA-binding region" description="H-T-H motif" evidence="5">
    <location>
        <begin position="31"/>
        <end position="50"/>
    </location>
</feature>
<dbReference type="SUPFAM" id="SSF46689">
    <property type="entry name" value="Homeodomain-like"/>
    <property type="match status" value="1"/>
</dbReference>
<evidence type="ECO:0000259" key="7">
    <source>
        <dbReference type="PROSITE" id="PS50977"/>
    </source>
</evidence>
<dbReference type="InterPro" id="IPR001647">
    <property type="entry name" value="HTH_TetR"/>
</dbReference>
<dbReference type="PROSITE" id="PS50977">
    <property type="entry name" value="HTH_TETR_2"/>
    <property type="match status" value="1"/>
</dbReference>
<evidence type="ECO:0000313" key="8">
    <source>
        <dbReference type="EMBL" id="MFH8547295.1"/>
    </source>
</evidence>
<dbReference type="PANTHER" id="PTHR30055:SF226">
    <property type="entry name" value="HTH-TYPE TRANSCRIPTIONAL REGULATOR PKSA"/>
    <property type="match status" value="1"/>
</dbReference>
<organism evidence="8 9">
    <name type="scientific">Streptomyces longisporoflavus</name>
    <dbReference type="NCBI Taxonomy" id="28044"/>
    <lineage>
        <taxon>Bacteria</taxon>
        <taxon>Bacillati</taxon>
        <taxon>Actinomycetota</taxon>
        <taxon>Actinomycetes</taxon>
        <taxon>Kitasatosporales</taxon>
        <taxon>Streptomycetaceae</taxon>
        <taxon>Streptomyces</taxon>
    </lineage>
</organism>
<keyword evidence="3 5" id="KW-0238">DNA-binding</keyword>
<reference evidence="8 9" key="1">
    <citation type="submission" date="2024-10" db="EMBL/GenBank/DDBJ databases">
        <title>The Natural Products Discovery Center: Release of the First 8490 Sequenced Strains for Exploring Actinobacteria Biosynthetic Diversity.</title>
        <authorList>
            <person name="Kalkreuter E."/>
            <person name="Kautsar S.A."/>
            <person name="Yang D."/>
            <person name="Bader C.D."/>
            <person name="Teijaro C.N."/>
            <person name="Fluegel L."/>
            <person name="Davis C.M."/>
            <person name="Simpson J.R."/>
            <person name="Lauterbach L."/>
            <person name="Steele A.D."/>
            <person name="Gui C."/>
            <person name="Meng S."/>
            <person name="Li G."/>
            <person name="Viehrig K."/>
            <person name="Ye F."/>
            <person name="Su P."/>
            <person name="Kiefer A.F."/>
            <person name="Nichols A."/>
            <person name="Cepeda A.J."/>
            <person name="Yan W."/>
            <person name="Fan B."/>
            <person name="Jiang Y."/>
            <person name="Adhikari A."/>
            <person name="Zheng C.-J."/>
            <person name="Schuster L."/>
            <person name="Cowan T.M."/>
            <person name="Smanski M.J."/>
            <person name="Chevrette M.G."/>
            <person name="De Carvalho L.P.S."/>
            <person name="Shen B."/>
        </authorList>
    </citation>
    <scope>NUCLEOTIDE SEQUENCE [LARGE SCALE GENOMIC DNA]</scope>
    <source>
        <strain evidence="8 9">NPDC017990</strain>
    </source>
</reference>
<dbReference type="InterPro" id="IPR050109">
    <property type="entry name" value="HTH-type_TetR-like_transc_reg"/>
</dbReference>
<keyword evidence="9" id="KW-1185">Reference proteome</keyword>
<dbReference type="PROSITE" id="PS01081">
    <property type="entry name" value="HTH_TETR_1"/>
    <property type="match status" value="1"/>
</dbReference>
<dbReference type="RefSeq" id="WP_397713296.1">
    <property type="nucleotide sequence ID" value="NZ_JBIRGN010000003.1"/>
</dbReference>
<evidence type="ECO:0000256" key="4">
    <source>
        <dbReference type="ARBA" id="ARBA00023163"/>
    </source>
</evidence>
<proteinExistence type="predicted"/>
<dbReference type="Gene3D" id="1.10.357.10">
    <property type="entry name" value="Tetracycline Repressor, domain 2"/>
    <property type="match status" value="1"/>
</dbReference>
<comment type="caution">
    <text evidence="8">The sequence shown here is derived from an EMBL/GenBank/DDBJ whole genome shotgun (WGS) entry which is preliminary data.</text>
</comment>
<accession>A0ABW7QSI2</accession>